<dbReference type="STRING" id="146923.Spa2297_21535"/>
<accession>A0A369V5Y8</accession>
<evidence type="ECO:0000256" key="1">
    <source>
        <dbReference type="ARBA" id="ARBA00001974"/>
    </source>
</evidence>
<dbReference type="SUPFAM" id="SSF46977">
    <property type="entry name" value="Succinate dehydrogenase/fumarate reductase flavoprotein C-terminal domain"/>
    <property type="match status" value="1"/>
</dbReference>
<dbReference type="PIRSF" id="PIRSF000171">
    <property type="entry name" value="SDHA_APRA_LASPO"/>
    <property type="match status" value="1"/>
</dbReference>
<sequence length="645" mass="70885">MPVVDRQQWDVVVVGAGGAGLRAAVEARERGARTAVICKSLFGKAHTVMAEGGIAAAMGNVNSGDNWQVHFRDTMRGGKFLNQWRMAELHAQEAPQRVWELETWGALFDRTEDGRISQRNFGGHEYPRLAHVGDRTGLELIRTLQQKVVSLQQEDFRETGDHESRLRVFQECTVTRVLKDGPRVSGVFGYERETGRFLVLEAPSVVIATGGIGKSFKVTSNSWEYTGDGHSLALLAGAPLLNMEFVQFHPTGMVWPPSVKGILVTESVRGDGGVLRNSDGKRFMFDYVPDVFKEKYAESEAEGDRWYDDPDHNRRPPELLPRDEVARAINAEVKEGRGSPHGGVFLDVSTRMPADVIRRRLPSMYHQFKELADVDITAEAMEVGPTCHYVMGGIAVDSDTAAARGVPGLYAAGEVAGGMHGSNRLGGNSLSDLLVFGRRAGRHAAEHAAGSASGARPRVDDAQVDAAAAEALRPFSAETQAPDEGPPENPYTLHQELQQTMNDLVGIIRREPEMKQALEKLAELRVRARRAGVEGHRQFNPGWHLALDLRNMLLVSECVARAALERTESRGGHTREDHPSMDRRWRAANLLCTLADPAGGPAAADPERGQIVLERQATEPIRPDLLALFEKEELVKYLADEELSG</sequence>
<evidence type="ECO:0000313" key="9">
    <source>
        <dbReference type="Proteomes" id="UP000253742"/>
    </source>
</evidence>
<comment type="caution">
    <text evidence="8">The sequence shown here is derived from an EMBL/GenBank/DDBJ whole genome shotgun (WGS) entry which is preliminary data.</text>
</comment>
<dbReference type="Pfam" id="PF02910">
    <property type="entry name" value="Succ_DH_flav_C"/>
    <property type="match status" value="1"/>
</dbReference>
<reference evidence="8 9" key="1">
    <citation type="submission" date="2018-07" db="EMBL/GenBank/DDBJ databases">
        <title>Genome guided investigation of antibiotics producing actinomycetales strain isolated from a Macau mangrove ecosystem.</title>
        <authorList>
            <person name="Hu D."/>
        </authorList>
    </citation>
    <scope>NUCLEOTIDE SEQUENCE [LARGE SCALE GENOMIC DNA]</scope>
    <source>
        <strain evidence="8 9">2297</strain>
    </source>
</reference>
<evidence type="ECO:0000256" key="3">
    <source>
        <dbReference type="ARBA" id="ARBA00022827"/>
    </source>
</evidence>
<dbReference type="NCBIfam" id="NF005866">
    <property type="entry name" value="PRK07803.1"/>
    <property type="match status" value="1"/>
</dbReference>
<dbReference type="PANTHER" id="PTHR11632">
    <property type="entry name" value="SUCCINATE DEHYDROGENASE 2 FLAVOPROTEIN SUBUNIT"/>
    <property type="match status" value="1"/>
</dbReference>
<dbReference type="InterPro" id="IPR027477">
    <property type="entry name" value="Succ_DH/fumarate_Rdtase_cat_sf"/>
</dbReference>
<evidence type="ECO:0000256" key="4">
    <source>
        <dbReference type="ARBA" id="ARBA00023002"/>
    </source>
</evidence>
<evidence type="ECO:0000256" key="5">
    <source>
        <dbReference type="PIRSR" id="PIRSR000171-1"/>
    </source>
</evidence>
<dbReference type="Pfam" id="PF00890">
    <property type="entry name" value="FAD_binding_2"/>
    <property type="match status" value="1"/>
</dbReference>
<dbReference type="InterPro" id="IPR037099">
    <property type="entry name" value="Fum_R/Succ_DH_flav-like_C_sf"/>
</dbReference>
<dbReference type="RefSeq" id="WP_114531411.1">
    <property type="nucleotide sequence ID" value="NZ_JBITEA010000003.1"/>
</dbReference>
<feature type="domain" description="Fumarate reductase/succinate dehydrogenase flavoprotein-like C-terminal" evidence="7">
    <location>
        <begin position="494"/>
        <end position="591"/>
    </location>
</feature>
<dbReference type="Gene3D" id="3.50.50.60">
    <property type="entry name" value="FAD/NAD(P)-binding domain"/>
    <property type="match status" value="1"/>
</dbReference>
<evidence type="ECO:0000313" key="8">
    <source>
        <dbReference type="EMBL" id="RDD85979.1"/>
    </source>
</evidence>
<organism evidence="8 9">
    <name type="scientific">Streptomyces parvulus</name>
    <dbReference type="NCBI Taxonomy" id="146923"/>
    <lineage>
        <taxon>Bacteria</taxon>
        <taxon>Bacillati</taxon>
        <taxon>Actinomycetota</taxon>
        <taxon>Actinomycetes</taxon>
        <taxon>Kitasatosporales</taxon>
        <taxon>Streptomycetaceae</taxon>
        <taxon>Streptomyces</taxon>
    </lineage>
</organism>
<dbReference type="AlphaFoldDB" id="A0A369V5Y8"/>
<dbReference type="EMBL" id="QQBH01000021">
    <property type="protein sequence ID" value="RDD85979.1"/>
    <property type="molecule type" value="Genomic_DNA"/>
</dbReference>
<dbReference type="InterPro" id="IPR015939">
    <property type="entry name" value="Fum_Rdtase/Succ_DH_flav-like_C"/>
</dbReference>
<dbReference type="InterPro" id="IPR030664">
    <property type="entry name" value="SdhA/FrdA/AprA"/>
</dbReference>
<dbReference type="PANTHER" id="PTHR11632:SF51">
    <property type="entry name" value="SUCCINATE DEHYDROGENASE [UBIQUINONE] FLAVOPROTEIN SUBUNIT, MITOCHONDRIAL"/>
    <property type="match status" value="1"/>
</dbReference>
<name>A0A369V5Y8_9ACTN</name>
<dbReference type="Proteomes" id="UP000253742">
    <property type="component" value="Unassembled WGS sequence"/>
</dbReference>
<keyword evidence="3" id="KW-0274">FAD</keyword>
<feature type="domain" description="FAD-dependent oxidoreductase 2 FAD-binding" evidence="6">
    <location>
        <begin position="10"/>
        <end position="430"/>
    </location>
</feature>
<dbReference type="SUPFAM" id="SSF51905">
    <property type="entry name" value="FAD/NAD(P)-binding domain"/>
    <property type="match status" value="1"/>
</dbReference>
<evidence type="ECO:0000259" key="7">
    <source>
        <dbReference type="Pfam" id="PF02910"/>
    </source>
</evidence>
<gene>
    <name evidence="8" type="ORF">DVZ84_26980</name>
</gene>
<protein>
    <submittedName>
        <fullName evidence="8">Fumarate reductase/succinate dehydrogenase flavoprotein subunit</fullName>
    </submittedName>
</protein>
<dbReference type="Gene3D" id="3.90.700.10">
    <property type="entry name" value="Succinate dehydrogenase/fumarate reductase flavoprotein, catalytic domain"/>
    <property type="match status" value="1"/>
</dbReference>
<dbReference type="FunFam" id="3.50.50.60:FF:000026">
    <property type="entry name" value="Succinate dehydrogenase flavoprotein subunit"/>
    <property type="match status" value="1"/>
</dbReference>
<keyword evidence="4" id="KW-0560">Oxidoreductase</keyword>
<comment type="cofactor">
    <cofactor evidence="1">
        <name>FAD</name>
        <dbReference type="ChEBI" id="CHEBI:57692"/>
    </cofactor>
</comment>
<keyword evidence="2" id="KW-0285">Flavoprotein</keyword>
<feature type="active site" description="Proton acceptor" evidence="5">
    <location>
        <position position="322"/>
    </location>
</feature>
<dbReference type="FunFam" id="3.90.700.10:FF:000005">
    <property type="entry name" value="Succinate dehydrogenase flavoprotein subunit"/>
    <property type="match status" value="1"/>
</dbReference>
<dbReference type="OrthoDB" id="9805351at2"/>
<dbReference type="GO" id="GO:0033765">
    <property type="term" value="F:steroid dehydrogenase activity, acting on the CH-CH group of donors"/>
    <property type="evidence" value="ECO:0007669"/>
    <property type="project" value="UniProtKB-ARBA"/>
</dbReference>
<dbReference type="SUPFAM" id="SSF56425">
    <property type="entry name" value="Succinate dehydrogenase/fumarate reductase flavoprotein, catalytic domain"/>
    <property type="match status" value="1"/>
</dbReference>
<dbReference type="InterPro" id="IPR036188">
    <property type="entry name" value="FAD/NAD-bd_sf"/>
</dbReference>
<dbReference type="FunFam" id="1.20.58.100:FF:000005">
    <property type="entry name" value="Succinate dehydrogenase flavoprotein subunit"/>
    <property type="match status" value="1"/>
</dbReference>
<evidence type="ECO:0000259" key="6">
    <source>
        <dbReference type="Pfam" id="PF00890"/>
    </source>
</evidence>
<dbReference type="PRINTS" id="PR00411">
    <property type="entry name" value="PNDRDTASEI"/>
</dbReference>
<dbReference type="InterPro" id="IPR003953">
    <property type="entry name" value="FAD-dep_OxRdtase_2_FAD-bd"/>
</dbReference>
<dbReference type="PRINTS" id="PR00368">
    <property type="entry name" value="FADPNR"/>
</dbReference>
<evidence type="ECO:0000256" key="2">
    <source>
        <dbReference type="ARBA" id="ARBA00022630"/>
    </source>
</evidence>
<proteinExistence type="predicted"/>
<dbReference type="Gene3D" id="1.20.58.100">
    <property type="entry name" value="Fumarate reductase/succinate dehydrogenase flavoprotein-like, C-terminal domain"/>
    <property type="match status" value="1"/>
</dbReference>